<keyword evidence="2" id="KW-1185">Reference proteome</keyword>
<reference evidence="1 2" key="1">
    <citation type="submission" date="2019-05" db="EMBL/GenBank/DDBJ databases">
        <title>Another draft genome of Portunus trituberculatus and its Hox gene families provides insights of decapod evolution.</title>
        <authorList>
            <person name="Jeong J.-H."/>
            <person name="Song I."/>
            <person name="Kim S."/>
            <person name="Choi T."/>
            <person name="Kim D."/>
            <person name="Ryu S."/>
            <person name="Kim W."/>
        </authorList>
    </citation>
    <scope>NUCLEOTIDE SEQUENCE [LARGE SCALE GENOMIC DNA]</scope>
    <source>
        <tissue evidence="1">Muscle</tissue>
    </source>
</reference>
<name>A0A5B7H6C1_PORTR</name>
<evidence type="ECO:0000313" key="2">
    <source>
        <dbReference type="Proteomes" id="UP000324222"/>
    </source>
</evidence>
<dbReference type="AlphaFoldDB" id="A0A5B7H6C1"/>
<gene>
    <name evidence="1" type="ORF">E2C01_059610</name>
</gene>
<comment type="caution">
    <text evidence="1">The sequence shown here is derived from an EMBL/GenBank/DDBJ whole genome shotgun (WGS) entry which is preliminary data.</text>
</comment>
<protein>
    <submittedName>
        <fullName evidence="1">Uncharacterized protein</fullName>
    </submittedName>
</protein>
<organism evidence="1 2">
    <name type="scientific">Portunus trituberculatus</name>
    <name type="common">Swimming crab</name>
    <name type="synonym">Neptunus trituberculatus</name>
    <dbReference type="NCBI Taxonomy" id="210409"/>
    <lineage>
        <taxon>Eukaryota</taxon>
        <taxon>Metazoa</taxon>
        <taxon>Ecdysozoa</taxon>
        <taxon>Arthropoda</taxon>
        <taxon>Crustacea</taxon>
        <taxon>Multicrustacea</taxon>
        <taxon>Malacostraca</taxon>
        <taxon>Eumalacostraca</taxon>
        <taxon>Eucarida</taxon>
        <taxon>Decapoda</taxon>
        <taxon>Pleocyemata</taxon>
        <taxon>Brachyura</taxon>
        <taxon>Eubrachyura</taxon>
        <taxon>Portunoidea</taxon>
        <taxon>Portunidae</taxon>
        <taxon>Portuninae</taxon>
        <taxon>Portunus</taxon>
    </lineage>
</organism>
<dbReference type="EMBL" id="VSRR010023416">
    <property type="protein sequence ID" value="MPC65476.1"/>
    <property type="molecule type" value="Genomic_DNA"/>
</dbReference>
<sequence>MAEITTSTLPQWTYTDVRDRRAQTLLARLRIGHKYLTQRDPQPYCDDCLVPLTVRHLLV</sequence>
<evidence type="ECO:0000313" key="1">
    <source>
        <dbReference type="EMBL" id="MPC65476.1"/>
    </source>
</evidence>
<dbReference type="Proteomes" id="UP000324222">
    <property type="component" value="Unassembled WGS sequence"/>
</dbReference>
<accession>A0A5B7H6C1</accession>
<proteinExistence type="predicted"/>